<dbReference type="Proteomes" id="UP000007305">
    <property type="component" value="Chromosome 6"/>
</dbReference>
<dbReference type="Gramene" id="Zm00001eb288620_T001">
    <property type="protein sequence ID" value="Zm00001eb288620_P001"/>
    <property type="gene ID" value="Zm00001eb288620"/>
</dbReference>
<proteinExistence type="predicted"/>
<name>A0A804PZD6_MAIZE</name>
<dbReference type="InParanoid" id="A0A804PZD6"/>
<feature type="compositionally biased region" description="Basic and acidic residues" evidence="1">
    <location>
        <begin position="43"/>
        <end position="54"/>
    </location>
</feature>
<evidence type="ECO:0000313" key="3">
    <source>
        <dbReference type="Proteomes" id="UP000007305"/>
    </source>
</evidence>
<reference evidence="2" key="2">
    <citation type="submission" date="2019-07" db="EMBL/GenBank/DDBJ databases">
        <authorList>
            <person name="Seetharam A."/>
            <person name="Woodhouse M."/>
            <person name="Cannon E."/>
        </authorList>
    </citation>
    <scope>NUCLEOTIDE SEQUENCE [LARGE SCALE GENOMIC DNA]</scope>
    <source>
        <strain evidence="2">cv. B73</strain>
    </source>
</reference>
<protein>
    <submittedName>
        <fullName evidence="2">Uncharacterized protein</fullName>
    </submittedName>
</protein>
<reference evidence="2" key="3">
    <citation type="submission" date="2021-05" db="UniProtKB">
        <authorList>
            <consortium name="EnsemblPlants"/>
        </authorList>
    </citation>
    <scope>IDENTIFICATION</scope>
    <source>
        <strain evidence="2">cv. B73</strain>
    </source>
</reference>
<evidence type="ECO:0000313" key="2">
    <source>
        <dbReference type="EnsemblPlants" id="Zm00001eb288620_P001"/>
    </source>
</evidence>
<sequence length="190" mass="21336">MFWKLSSLNDSVTNSHLETPTPPCTEVAQNDAARAPRGAHTKAVTDGEGSHEEPVSDNGAGAVPSRVPKTLNWDLSGFLVINFMHSWNGKRLPCISTTSSVLRTKFLVELMKYQENELPSRVPKTLNWDLSGFLVINFMHSWNGKRLPCISTTSSVLRTKFLVELMKYQENECNDNISEETQKIIKRISV</sequence>
<dbReference type="EnsemblPlants" id="Zm00001eb288620_T001">
    <property type="protein sequence ID" value="Zm00001eb288620_P001"/>
    <property type="gene ID" value="Zm00001eb288620"/>
</dbReference>
<evidence type="ECO:0000256" key="1">
    <source>
        <dbReference type="SAM" id="MobiDB-lite"/>
    </source>
</evidence>
<feature type="compositionally biased region" description="Polar residues" evidence="1">
    <location>
        <begin position="1"/>
        <end position="18"/>
    </location>
</feature>
<dbReference type="AlphaFoldDB" id="A0A804PZD6"/>
<feature type="region of interest" description="Disordered" evidence="1">
    <location>
        <begin position="1"/>
        <end position="63"/>
    </location>
</feature>
<accession>A0A804PZD6</accession>
<reference evidence="3" key="1">
    <citation type="journal article" date="2009" name="Science">
        <title>The B73 maize genome: complexity, diversity, and dynamics.</title>
        <authorList>
            <person name="Schnable P.S."/>
            <person name="Ware D."/>
            <person name="Fulton R.S."/>
            <person name="Stein J.C."/>
            <person name="Wei F."/>
            <person name="Pasternak S."/>
            <person name="Liang C."/>
            <person name="Zhang J."/>
            <person name="Fulton L."/>
            <person name="Graves T.A."/>
            <person name="Minx P."/>
            <person name="Reily A.D."/>
            <person name="Courtney L."/>
            <person name="Kruchowski S.S."/>
            <person name="Tomlinson C."/>
            <person name="Strong C."/>
            <person name="Delehaunty K."/>
            <person name="Fronick C."/>
            <person name="Courtney B."/>
            <person name="Rock S.M."/>
            <person name="Belter E."/>
            <person name="Du F."/>
            <person name="Kim K."/>
            <person name="Abbott R.M."/>
            <person name="Cotton M."/>
            <person name="Levy A."/>
            <person name="Marchetto P."/>
            <person name="Ochoa K."/>
            <person name="Jackson S.M."/>
            <person name="Gillam B."/>
            <person name="Chen W."/>
            <person name="Yan L."/>
            <person name="Higginbotham J."/>
            <person name="Cardenas M."/>
            <person name="Waligorski J."/>
            <person name="Applebaum E."/>
            <person name="Phelps L."/>
            <person name="Falcone J."/>
            <person name="Kanchi K."/>
            <person name="Thane T."/>
            <person name="Scimone A."/>
            <person name="Thane N."/>
            <person name="Henke J."/>
            <person name="Wang T."/>
            <person name="Ruppert J."/>
            <person name="Shah N."/>
            <person name="Rotter K."/>
            <person name="Hodges J."/>
            <person name="Ingenthron E."/>
            <person name="Cordes M."/>
            <person name="Kohlberg S."/>
            <person name="Sgro J."/>
            <person name="Delgado B."/>
            <person name="Mead K."/>
            <person name="Chinwalla A."/>
            <person name="Leonard S."/>
            <person name="Crouse K."/>
            <person name="Collura K."/>
            <person name="Kudrna D."/>
            <person name="Currie J."/>
            <person name="He R."/>
            <person name="Angelova A."/>
            <person name="Rajasekar S."/>
            <person name="Mueller T."/>
            <person name="Lomeli R."/>
            <person name="Scara G."/>
            <person name="Ko A."/>
            <person name="Delaney K."/>
            <person name="Wissotski M."/>
            <person name="Lopez G."/>
            <person name="Campos D."/>
            <person name="Braidotti M."/>
            <person name="Ashley E."/>
            <person name="Golser W."/>
            <person name="Kim H."/>
            <person name="Lee S."/>
            <person name="Lin J."/>
            <person name="Dujmic Z."/>
            <person name="Kim W."/>
            <person name="Talag J."/>
            <person name="Zuccolo A."/>
            <person name="Fan C."/>
            <person name="Sebastian A."/>
            <person name="Kramer M."/>
            <person name="Spiegel L."/>
            <person name="Nascimento L."/>
            <person name="Zutavern T."/>
            <person name="Miller B."/>
            <person name="Ambroise C."/>
            <person name="Muller S."/>
            <person name="Spooner W."/>
            <person name="Narechania A."/>
            <person name="Ren L."/>
            <person name="Wei S."/>
            <person name="Kumari S."/>
            <person name="Faga B."/>
            <person name="Levy M.J."/>
            <person name="McMahan L."/>
            <person name="Van Buren P."/>
            <person name="Vaughn M.W."/>
            <person name="Ying K."/>
            <person name="Yeh C.-T."/>
            <person name="Emrich S.J."/>
            <person name="Jia Y."/>
            <person name="Kalyanaraman A."/>
            <person name="Hsia A.-P."/>
            <person name="Barbazuk W.B."/>
            <person name="Baucom R.S."/>
            <person name="Brutnell T.P."/>
            <person name="Carpita N.C."/>
            <person name="Chaparro C."/>
            <person name="Chia J.-M."/>
            <person name="Deragon J.-M."/>
            <person name="Estill J.C."/>
            <person name="Fu Y."/>
            <person name="Jeddeloh J.A."/>
            <person name="Han Y."/>
            <person name="Lee H."/>
            <person name="Li P."/>
            <person name="Lisch D.R."/>
            <person name="Liu S."/>
            <person name="Liu Z."/>
            <person name="Nagel D.H."/>
            <person name="McCann M.C."/>
            <person name="SanMiguel P."/>
            <person name="Myers A.M."/>
            <person name="Nettleton D."/>
            <person name="Nguyen J."/>
            <person name="Penning B.W."/>
            <person name="Ponnala L."/>
            <person name="Schneider K.L."/>
            <person name="Schwartz D.C."/>
            <person name="Sharma A."/>
            <person name="Soderlund C."/>
            <person name="Springer N.M."/>
            <person name="Sun Q."/>
            <person name="Wang H."/>
            <person name="Waterman M."/>
            <person name="Westerman R."/>
            <person name="Wolfgruber T.K."/>
            <person name="Yang L."/>
            <person name="Yu Y."/>
            <person name="Zhang L."/>
            <person name="Zhou S."/>
            <person name="Zhu Q."/>
            <person name="Bennetzen J.L."/>
            <person name="Dawe R.K."/>
            <person name="Jiang J."/>
            <person name="Jiang N."/>
            <person name="Presting G.G."/>
            <person name="Wessler S.R."/>
            <person name="Aluru S."/>
            <person name="Martienssen R.A."/>
            <person name="Clifton S.W."/>
            <person name="McCombie W.R."/>
            <person name="Wing R.A."/>
            <person name="Wilson R.K."/>
        </authorList>
    </citation>
    <scope>NUCLEOTIDE SEQUENCE [LARGE SCALE GENOMIC DNA]</scope>
    <source>
        <strain evidence="3">cv. B73</strain>
    </source>
</reference>
<keyword evidence="3" id="KW-1185">Reference proteome</keyword>
<organism evidence="2 3">
    <name type="scientific">Zea mays</name>
    <name type="common">Maize</name>
    <dbReference type="NCBI Taxonomy" id="4577"/>
    <lineage>
        <taxon>Eukaryota</taxon>
        <taxon>Viridiplantae</taxon>
        <taxon>Streptophyta</taxon>
        <taxon>Embryophyta</taxon>
        <taxon>Tracheophyta</taxon>
        <taxon>Spermatophyta</taxon>
        <taxon>Magnoliopsida</taxon>
        <taxon>Liliopsida</taxon>
        <taxon>Poales</taxon>
        <taxon>Poaceae</taxon>
        <taxon>PACMAD clade</taxon>
        <taxon>Panicoideae</taxon>
        <taxon>Andropogonodae</taxon>
        <taxon>Andropogoneae</taxon>
        <taxon>Tripsacinae</taxon>
        <taxon>Zea</taxon>
    </lineage>
</organism>